<gene>
    <name evidence="6" type="ORF">DHL47_09055</name>
</gene>
<dbReference type="SUPFAM" id="SSF46689">
    <property type="entry name" value="Homeodomain-like"/>
    <property type="match status" value="1"/>
</dbReference>
<dbReference type="PANTHER" id="PTHR30055">
    <property type="entry name" value="HTH-TYPE TRANSCRIPTIONAL REGULATOR RUTR"/>
    <property type="match status" value="1"/>
</dbReference>
<dbReference type="InterPro" id="IPR001647">
    <property type="entry name" value="HTH_TetR"/>
</dbReference>
<keyword evidence="7" id="KW-1185">Reference proteome</keyword>
<evidence type="ECO:0000256" key="1">
    <source>
        <dbReference type="ARBA" id="ARBA00023015"/>
    </source>
</evidence>
<dbReference type="Proteomes" id="UP001519349">
    <property type="component" value="Unassembled WGS sequence"/>
</dbReference>
<dbReference type="RefSeq" id="WP_209551598.1">
    <property type="nucleotide sequence ID" value="NZ_QFAY01000018.1"/>
</dbReference>
<evidence type="ECO:0000313" key="7">
    <source>
        <dbReference type="Proteomes" id="UP001519349"/>
    </source>
</evidence>
<keyword evidence="3" id="KW-0804">Transcription</keyword>
<dbReference type="InterPro" id="IPR050109">
    <property type="entry name" value="HTH-type_TetR-like_transc_reg"/>
</dbReference>
<dbReference type="PROSITE" id="PS50977">
    <property type="entry name" value="HTH_TETR_2"/>
    <property type="match status" value="1"/>
</dbReference>
<evidence type="ECO:0000313" key="6">
    <source>
        <dbReference type="EMBL" id="MBP2621460.1"/>
    </source>
</evidence>
<reference evidence="6 7" key="1">
    <citation type="submission" date="2018-05" db="EMBL/GenBank/DDBJ databases">
        <title>Draft genome sequence of Streptococcus panodentis CCUG 70867T.</title>
        <authorList>
            <person name="Salva-Serra F."/>
            <person name="Mendez V."/>
            <person name="Jaen-Luchoro D."/>
            <person name="Gonzales-Siles L."/>
            <person name="Karlsson R."/>
            <person name="Engstrom-Jakobsson H."/>
            <person name="Busquets A."/>
            <person name="Gomila M."/>
            <person name="Pineiro-Iglesias B."/>
            <person name="Bennasar-Figueras A."/>
            <person name="Seeger M."/>
            <person name="Moore E."/>
        </authorList>
    </citation>
    <scope>NUCLEOTIDE SEQUENCE [LARGE SCALE GENOMIC DNA]</scope>
    <source>
        <strain evidence="6 7">CCUG 70867</strain>
    </source>
</reference>
<dbReference type="PANTHER" id="PTHR30055:SF234">
    <property type="entry name" value="HTH-TYPE TRANSCRIPTIONAL REGULATOR BETI"/>
    <property type="match status" value="1"/>
</dbReference>
<feature type="DNA-binding region" description="H-T-H motif" evidence="4">
    <location>
        <begin position="29"/>
        <end position="48"/>
    </location>
</feature>
<feature type="domain" description="HTH tetR-type" evidence="5">
    <location>
        <begin position="6"/>
        <end position="66"/>
    </location>
</feature>
<dbReference type="InterPro" id="IPR009057">
    <property type="entry name" value="Homeodomain-like_sf"/>
</dbReference>
<keyword evidence="2 4" id="KW-0238">DNA-binding</keyword>
<name>A0ABS5AY08_9STRE</name>
<protein>
    <submittedName>
        <fullName evidence="6">TetR/AcrR family transcriptional regulator</fullName>
    </submittedName>
</protein>
<dbReference type="InterPro" id="IPR023772">
    <property type="entry name" value="DNA-bd_HTH_TetR-type_CS"/>
</dbReference>
<dbReference type="Pfam" id="PF00440">
    <property type="entry name" value="TetR_N"/>
    <property type="match status" value="1"/>
</dbReference>
<evidence type="ECO:0000256" key="2">
    <source>
        <dbReference type="ARBA" id="ARBA00023125"/>
    </source>
</evidence>
<evidence type="ECO:0000256" key="3">
    <source>
        <dbReference type="ARBA" id="ARBA00023163"/>
    </source>
</evidence>
<evidence type="ECO:0000256" key="4">
    <source>
        <dbReference type="PROSITE-ProRule" id="PRU00335"/>
    </source>
</evidence>
<accession>A0ABS5AY08</accession>
<dbReference type="PROSITE" id="PS01081">
    <property type="entry name" value="HTH_TETR_1"/>
    <property type="match status" value="1"/>
</dbReference>
<proteinExistence type="predicted"/>
<organism evidence="6 7">
    <name type="scientific">Streptococcus panodentis</name>
    <dbReference type="NCBI Taxonomy" id="1581472"/>
    <lineage>
        <taxon>Bacteria</taxon>
        <taxon>Bacillati</taxon>
        <taxon>Bacillota</taxon>
        <taxon>Bacilli</taxon>
        <taxon>Lactobacillales</taxon>
        <taxon>Streptococcaceae</taxon>
        <taxon>Streptococcus</taxon>
    </lineage>
</organism>
<dbReference type="EMBL" id="QFAY01000018">
    <property type="protein sequence ID" value="MBP2621460.1"/>
    <property type="molecule type" value="Genomic_DNA"/>
</dbReference>
<comment type="caution">
    <text evidence="6">The sequence shown here is derived from an EMBL/GenBank/DDBJ whole genome shotgun (WGS) entry which is preliminary data.</text>
</comment>
<dbReference type="Gene3D" id="1.10.357.10">
    <property type="entry name" value="Tetracycline Repressor, domain 2"/>
    <property type="match status" value="1"/>
</dbReference>
<sequence length="203" mass="23838">MGKESDLLNEKILASAQSEFYTFGYQNASLRRICRGVGLTTGALYKRFSSKDQLFKAVLAPTLEALEAYGESQKTRDYDFLEKSQLSRMWEHRLEDLEALMQLLYEHKDNMRLLLFRSQGSSLANFKSDMIYFATIETYHYLERAHKEGKIRHLLEYEYLRSCMTAYYTALFEPLAQDWPKSQAMAFCTSVLQFFNWEALLDF</sequence>
<evidence type="ECO:0000259" key="5">
    <source>
        <dbReference type="PROSITE" id="PS50977"/>
    </source>
</evidence>
<keyword evidence="1" id="KW-0805">Transcription regulation</keyword>
<dbReference type="PRINTS" id="PR00455">
    <property type="entry name" value="HTHTETR"/>
</dbReference>